<protein>
    <submittedName>
        <fullName evidence="1">Uncharacterized protein</fullName>
    </submittedName>
</protein>
<dbReference type="InterPro" id="IPR036890">
    <property type="entry name" value="HATPase_C_sf"/>
</dbReference>
<comment type="caution">
    <text evidence="1">The sequence shown here is derived from an EMBL/GenBank/DDBJ whole genome shotgun (WGS) entry which is preliminary data.</text>
</comment>
<dbReference type="Gene3D" id="3.30.565.10">
    <property type="entry name" value="Histidine kinase-like ATPase, C-terminal domain"/>
    <property type="match status" value="1"/>
</dbReference>
<proteinExistence type="predicted"/>
<sequence>MTEEQLQLANIDFQVLLSDLPIEKGELITFLSAILANAKEAATQTDNGWITWRLQQQSGLFLLEIANATNMSSQAVMDHAIRPNLSSSKKEVRLGPTHFFS</sequence>
<dbReference type="RefSeq" id="WP_036094552.1">
    <property type="nucleotide sequence ID" value="NZ_BJEY01000008.1"/>
</dbReference>
<dbReference type="Proteomes" id="UP000236500">
    <property type="component" value="Unassembled WGS sequence"/>
</dbReference>
<gene>
    <name evidence="1" type="ORF">BMT55_07075</name>
</gene>
<reference evidence="1 2" key="1">
    <citation type="submission" date="2016-11" db="EMBL/GenBank/DDBJ databases">
        <title>Whole Genome Sequence of Listeria newyorkensis.</title>
        <authorList>
            <person name="Frink S."/>
            <person name="Morales C."/>
            <person name="Kiang D."/>
        </authorList>
    </citation>
    <scope>NUCLEOTIDE SEQUENCE [LARGE SCALE GENOMIC DNA]</scope>
    <source>
        <strain evidence="1 2">F1604011-044</strain>
    </source>
</reference>
<evidence type="ECO:0000313" key="2">
    <source>
        <dbReference type="Proteomes" id="UP000236500"/>
    </source>
</evidence>
<dbReference type="EMBL" id="MPDH01000006">
    <property type="protein sequence ID" value="PNP92715.1"/>
    <property type="molecule type" value="Genomic_DNA"/>
</dbReference>
<evidence type="ECO:0000313" key="1">
    <source>
        <dbReference type="EMBL" id="PNP92715.1"/>
    </source>
</evidence>
<organism evidence="1 2">
    <name type="scientific">Listeria newyorkensis</name>
    <dbReference type="NCBI Taxonomy" id="1497681"/>
    <lineage>
        <taxon>Bacteria</taxon>
        <taxon>Bacillati</taxon>
        <taxon>Bacillota</taxon>
        <taxon>Bacilli</taxon>
        <taxon>Bacillales</taxon>
        <taxon>Listeriaceae</taxon>
        <taxon>Listeria</taxon>
    </lineage>
</organism>
<name>A0ABX4XMZ5_9LIST</name>
<keyword evidence="2" id="KW-1185">Reference proteome</keyword>
<accession>A0ABX4XMZ5</accession>